<name>A0AB38TPP8_BURGA</name>
<dbReference type="GO" id="GO:0003676">
    <property type="term" value="F:nucleic acid binding"/>
    <property type="evidence" value="ECO:0007669"/>
    <property type="project" value="InterPro"/>
</dbReference>
<sequence length="167" mass="18254">MTEKARRRAAGGTRPALCHAGDTASRGVAGGGEALREEAAAGEADNFSARGGSKRVGERFEQQARRFLERQGLAFVAANLVVRGGELDLLMRERDGSLVFVEVRARRQARHGGALASIGLHKRRRLVQAARLVWARFGGHCACRFDVIAFEAGRLVWLRDAFRADDI</sequence>
<dbReference type="PANTHER" id="PTHR34039:SF1">
    <property type="entry name" value="UPF0102 PROTEIN YRAN"/>
    <property type="match status" value="1"/>
</dbReference>
<dbReference type="InterPro" id="IPR003509">
    <property type="entry name" value="UPF0102_YraN-like"/>
</dbReference>
<organism evidence="4 5">
    <name type="scientific">Burkholderia gladioli</name>
    <name type="common">Pseudomonas marginata</name>
    <name type="synonym">Phytomonas marginata</name>
    <dbReference type="NCBI Taxonomy" id="28095"/>
    <lineage>
        <taxon>Bacteria</taxon>
        <taxon>Pseudomonadati</taxon>
        <taxon>Pseudomonadota</taxon>
        <taxon>Betaproteobacteria</taxon>
        <taxon>Burkholderiales</taxon>
        <taxon>Burkholderiaceae</taxon>
        <taxon>Burkholderia</taxon>
    </lineage>
</organism>
<feature type="region of interest" description="Disordered" evidence="3">
    <location>
        <begin position="1"/>
        <end position="32"/>
    </location>
</feature>
<dbReference type="Pfam" id="PF02021">
    <property type="entry name" value="UPF0102"/>
    <property type="match status" value="1"/>
</dbReference>
<dbReference type="HAMAP" id="MF_00048">
    <property type="entry name" value="UPF0102"/>
    <property type="match status" value="1"/>
</dbReference>
<dbReference type="Proteomes" id="UP001059745">
    <property type="component" value="Chromosome 1"/>
</dbReference>
<gene>
    <name evidence="4" type="ORF">NYZ96_01225</name>
</gene>
<evidence type="ECO:0000313" key="5">
    <source>
        <dbReference type="Proteomes" id="UP001059745"/>
    </source>
</evidence>
<evidence type="ECO:0000256" key="1">
    <source>
        <dbReference type="ARBA" id="ARBA00006738"/>
    </source>
</evidence>
<reference evidence="4" key="1">
    <citation type="submission" date="2022-09" db="EMBL/GenBank/DDBJ databases">
        <title>Genomic of Burkholderia gladioli.</title>
        <authorList>
            <person name="Wu H."/>
        </authorList>
    </citation>
    <scope>NUCLEOTIDE SEQUENCE</scope>
    <source>
        <strain evidence="4">ZN-S4</strain>
    </source>
</reference>
<dbReference type="RefSeq" id="WP_164466900.1">
    <property type="nucleotide sequence ID" value="NZ_CADEQD010000003.1"/>
</dbReference>
<dbReference type="InterPro" id="IPR011856">
    <property type="entry name" value="tRNA_endonuc-like_dom_sf"/>
</dbReference>
<dbReference type="InterPro" id="IPR011335">
    <property type="entry name" value="Restrct_endonuc-II-like"/>
</dbReference>
<dbReference type="NCBIfam" id="NF009150">
    <property type="entry name" value="PRK12497.1-3"/>
    <property type="match status" value="1"/>
</dbReference>
<comment type="similarity">
    <text evidence="1 2">Belongs to the UPF0102 family.</text>
</comment>
<accession>A0AB38TPP8</accession>
<evidence type="ECO:0000256" key="2">
    <source>
        <dbReference type="HAMAP-Rule" id="MF_00048"/>
    </source>
</evidence>
<dbReference type="NCBIfam" id="TIGR00252">
    <property type="entry name" value="YraN family protein"/>
    <property type="match status" value="1"/>
</dbReference>
<evidence type="ECO:0000313" key="4">
    <source>
        <dbReference type="EMBL" id="UWX70428.1"/>
    </source>
</evidence>
<proteinExistence type="inferred from homology"/>
<dbReference type="SUPFAM" id="SSF52980">
    <property type="entry name" value="Restriction endonuclease-like"/>
    <property type="match status" value="1"/>
</dbReference>
<evidence type="ECO:0000256" key="3">
    <source>
        <dbReference type="SAM" id="MobiDB-lite"/>
    </source>
</evidence>
<protein>
    <recommendedName>
        <fullName evidence="2">UPF0102 protein NYZ96_01225</fullName>
    </recommendedName>
</protein>
<dbReference type="AlphaFoldDB" id="A0AB38TPP8"/>
<dbReference type="PANTHER" id="PTHR34039">
    <property type="entry name" value="UPF0102 PROTEIN YRAN"/>
    <property type="match status" value="1"/>
</dbReference>
<dbReference type="Gene3D" id="3.40.1350.10">
    <property type="match status" value="1"/>
</dbReference>
<dbReference type="EMBL" id="CP104214">
    <property type="protein sequence ID" value="UWX70428.1"/>
    <property type="molecule type" value="Genomic_DNA"/>
</dbReference>